<name>A0A2I7KG47_9RHOB</name>
<dbReference type="Pfam" id="PF00378">
    <property type="entry name" value="ECH_1"/>
    <property type="match status" value="1"/>
</dbReference>
<dbReference type="RefSeq" id="WP_158526351.1">
    <property type="nucleotide sequence ID" value="NZ_CP010728.1"/>
</dbReference>
<sequence length="226" mass="24211">MISIKNHDAVATVTFTLVPGEVMLTGEQMRYLTRVALDFQNDFSTRSVILRIASAKSSEPDESDVYLDGHQTSEADIISKLYELMCSAWRAMPQVTIAAIEVEAVGATAALTLSCDWRVLAESAGLQLSETIGDGVNYASIVPHLVGTVGHAKTLQYLILGDRVAPECALKASLVEWIAPDGLATAMAADLAQRVAARPVDEVLRQKRAVSSCKEALFQAAGLAAY</sequence>
<gene>
    <name evidence="3" type="ORF">PhaeoP88_04255</name>
</gene>
<reference evidence="3 4" key="2">
    <citation type="journal article" date="2017" name="Genome Biol. Evol.">
        <title>Trajectories and Drivers of Genome Evolution in Surface-Associated Marine Phaeobacter.</title>
        <authorList>
            <person name="Freese H.M."/>
            <person name="Sikorski J."/>
            <person name="Bunk B."/>
            <person name="Scheuner C."/>
            <person name="Meier-Kolthoff J.P."/>
            <person name="Sproer C."/>
            <person name="Gram L."/>
            <person name="Overmann J."/>
        </authorList>
    </citation>
    <scope>NUCLEOTIDE SEQUENCE [LARGE SCALE GENOMIC DNA]</scope>
    <source>
        <strain evidence="3 4">P88</strain>
        <plasmid evidence="4">pp88_c</plasmid>
    </source>
</reference>
<dbReference type="AlphaFoldDB" id="A0A2I7KG47"/>
<dbReference type="InterPro" id="IPR001753">
    <property type="entry name" value="Enoyl-CoA_hydra/iso"/>
</dbReference>
<dbReference type="CDD" id="cd06558">
    <property type="entry name" value="crotonase-like"/>
    <property type="match status" value="1"/>
</dbReference>
<dbReference type="EMBL" id="CP010728">
    <property type="protein sequence ID" value="AUR01567.1"/>
    <property type="molecule type" value="Genomic_DNA"/>
</dbReference>
<evidence type="ECO:0000313" key="3">
    <source>
        <dbReference type="EMBL" id="AUR01567.1"/>
    </source>
</evidence>
<keyword evidence="2" id="KW-0456">Lyase</keyword>
<proteinExistence type="predicted"/>
<dbReference type="Proteomes" id="UP000236447">
    <property type="component" value="Plasmid pP88_c"/>
</dbReference>
<evidence type="ECO:0000256" key="2">
    <source>
        <dbReference type="ARBA" id="ARBA00023239"/>
    </source>
</evidence>
<protein>
    <submittedName>
        <fullName evidence="3">Enoyl-CoA hydratase</fullName>
    </submittedName>
</protein>
<dbReference type="InterPro" id="IPR029045">
    <property type="entry name" value="ClpP/crotonase-like_dom_sf"/>
</dbReference>
<keyword evidence="1" id="KW-0443">Lipid metabolism</keyword>
<evidence type="ECO:0000256" key="1">
    <source>
        <dbReference type="ARBA" id="ARBA00023098"/>
    </source>
</evidence>
<dbReference type="PANTHER" id="PTHR11941">
    <property type="entry name" value="ENOYL-COA HYDRATASE-RELATED"/>
    <property type="match status" value="1"/>
</dbReference>
<dbReference type="SUPFAM" id="SSF52096">
    <property type="entry name" value="ClpP/crotonase"/>
    <property type="match status" value="1"/>
</dbReference>
<evidence type="ECO:0000313" key="4">
    <source>
        <dbReference type="Proteomes" id="UP000236447"/>
    </source>
</evidence>
<geneLocation type="plasmid" evidence="4">
    <name>pp88_c</name>
</geneLocation>
<keyword evidence="3" id="KW-0614">Plasmid</keyword>
<dbReference type="GO" id="GO:0016829">
    <property type="term" value="F:lyase activity"/>
    <property type="evidence" value="ECO:0007669"/>
    <property type="project" value="UniProtKB-KW"/>
</dbReference>
<accession>A0A2I7KG47</accession>
<reference evidence="3 4" key="1">
    <citation type="journal article" date="2017" name="Front. Microbiol.">
        <title>Phaeobacter piscinae sp. nov., a species of the Roseobacter group and potential aquaculture probiont.</title>
        <authorList>
            <person name="Sonnenschein E.C."/>
            <person name="Phippen C.B.W."/>
            <person name="Nielsen K.F."/>
            <person name="Mateiu R.V."/>
            <person name="Melchiorsen J."/>
            <person name="Gram L."/>
            <person name="Overmann J."/>
            <person name="Freese H.M."/>
        </authorList>
    </citation>
    <scope>NUCLEOTIDE SEQUENCE [LARGE SCALE GENOMIC DNA]</scope>
    <source>
        <strain evidence="3 4">P88</strain>
        <plasmid evidence="4">pp88_c</plasmid>
    </source>
</reference>
<organism evidence="3 4">
    <name type="scientific">Phaeobacter inhibens</name>
    <dbReference type="NCBI Taxonomy" id="221822"/>
    <lineage>
        <taxon>Bacteria</taxon>
        <taxon>Pseudomonadati</taxon>
        <taxon>Pseudomonadota</taxon>
        <taxon>Alphaproteobacteria</taxon>
        <taxon>Rhodobacterales</taxon>
        <taxon>Roseobacteraceae</taxon>
        <taxon>Phaeobacter</taxon>
    </lineage>
</organism>
<dbReference type="Gene3D" id="3.90.226.10">
    <property type="entry name" value="2-enoyl-CoA Hydratase, Chain A, domain 1"/>
    <property type="match status" value="1"/>
</dbReference>
<dbReference type="GO" id="GO:0006635">
    <property type="term" value="P:fatty acid beta-oxidation"/>
    <property type="evidence" value="ECO:0007669"/>
    <property type="project" value="TreeGrafter"/>
</dbReference>
<dbReference type="PANTHER" id="PTHR11941:SF169">
    <property type="entry name" value="(7AS)-7A-METHYL-1,5-DIOXO-2,3,5,6,7,7A-HEXAHYDRO-1H-INDENE-CARBOXYL-COA HYDROLASE"/>
    <property type="match status" value="1"/>
</dbReference>